<dbReference type="Pfam" id="PF00535">
    <property type="entry name" value="Glycos_transf_2"/>
    <property type="match status" value="2"/>
</dbReference>
<dbReference type="GO" id="GO:0016757">
    <property type="term" value="F:glycosyltransferase activity"/>
    <property type="evidence" value="ECO:0007669"/>
    <property type="project" value="UniProtKB-KW"/>
</dbReference>
<dbReference type="InterPro" id="IPR029063">
    <property type="entry name" value="SAM-dependent_MTases_sf"/>
</dbReference>
<dbReference type="EC" id="2.4.-.-" evidence="3"/>
<sequence length="971" mass="110517">MKDEIDVTKEISQMDYDENYYEGHFCGVAYSRTEAHWSQFFGNVAEHLSKSFNPKRVFDAGCAIGFLVEELRKRHIEAFGRDFSEYAIEKVPETLKPFCEVGSIVDPIEGAYDLITCIEVIEHMTESDGRLAIANLCALAPLILFSSSPDAFDEPTHINVQPPLYWLRIFREHGFAPRAAHDPSYLCTWAMLLERRDTPATDEELEAYALIVRMRMDHLKQLQEQHSHLGDVHADYERRLNDLRHECNSHVAEMKLRHETEVNSYRDALETMKVQHESEVESYRSTKDNEKAEKDAVIVDLNERVSAALSAVNAMRTSTSWWLTAPYRKIGHQALRARHVARVLPKLAKSRGGYLKFLTAGARVVSRRGVRGAVSSWRLANMPPSEQTAYSENLTIATDYASWLRTYAELNDEHRRQIRSDIDAFQACPLISIVMPVYNPDLRWLDEAIRSVTSQLYSKWELCIADDCSTNKGVREFLEQQTANDPRIKVVLRETNGHISEASNSAIMLATGSWMALLDQDDLLSEDALYYIARTINRFPDCVLIYSDEDKIEDGVRRDPYFKPDWNPDLLRSQNMISHLAVYRLDRIRTLGGFRKGYEGSQDHDLVLRFTEGLKSSQIRHVTRVLYHWRSHNESTAQSGGNKSYASMAGRKALLDHLERIGLSGDITVLPTGMYRVTYKIPDIAPKVSLIVPTRNGFELISQCVDSILKKTTYPNYEILIVDNNSDDQRTLDYFKRLQGNDRVKVIHDNQPFNYSSINNRAVELADGEYVGLINNDIEVISPTWLDEMMGIAIQREVGVVGARLWYPNDTLQHGGVILGIHGVAGHAHKMMSKGAHGYFGRGEVIQTMSAVTAACVVVRKSTFELVGGLDADNLKIAFNDVDFCLKVREAGFRNVWTPYAELYHHESASRGYEDTPEKMARFRAEVFFMMDKWKDHLQCDPAYNPNLALNSDNFSLAWPPRNDGDPTLAS</sequence>
<dbReference type="CDD" id="cd04186">
    <property type="entry name" value="GT_2_like_c"/>
    <property type="match status" value="1"/>
</dbReference>
<feature type="domain" description="Glycosyltransferase 2-like" evidence="2">
    <location>
        <begin position="432"/>
        <end position="570"/>
    </location>
</feature>
<dbReference type="InterPro" id="IPR001173">
    <property type="entry name" value="Glyco_trans_2-like"/>
</dbReference>
<dbReference type="PANTHER" id="PTHR43179">
    <property type="entry name" value="RHAMNOSYLTRANSFERASE WBBL"/>
    <property type="match status" value="1"/>
</dbReference>
<keyword evidence="3" id="KW-0328">Glycosyltransferase</keyword>
<keyword evidence="3" id="KW-0808">Transferase</keyword>
<accession>A0AAF1KCX1</accession>
<dbReference type="SUPFAM" id="SSF53448">
    <property type="entry name" value="Nucleotide-diphospho-sugar transferases"/>
    <property type="match status" value="2"/>
</dbReference>
<gene>
    <name evidence="3" type="ORF">PR017_21075</name>
</gene>
<dbReference type="PANTHER" id="PTHR43179:SF7">
    <property type="entry name" value="RHAMNOSYLTRANSFERASE WBBL"/>
    <property type="match status" value="1"/>
</dbReference>
<reference evidence="3 4" key="1">
    <citation type="journal article" date="2018" name="Sci. Rep.">
        <title>Rhizobium tumorigenes sp. nov., a novel plant tumorigenic bacterium isolated from cane gall tumors on thornless blackberry.</title>
        <authorList>
            <person name="Kuzmanovi N."/>
            <person name="Smalla K."/>
            <person name="Gronow S."/>
            <person name="PuBawska J."/>
        </authorList>
    </citation>
    <scope>NUCLEOTIDE SEQUENCE [LARGE SCALE GENOMIC DNA]</scope>
    <source>
        <strain evidence="3 4">1078</strain>
    </source>
</reference>
<evidence type="ECO:0000313" key="3">
    <source>
        <dbReference type="EMBL" id="WFR97681.1"/>
    </source>
</evidence>
<feature type="coiled-coil region" evidence="1">
    <location>
        <begin position="219"/>
        <end position="293"/>
    </location>
</feature>
<dbReference type="Proteomes" id="UP000249499">
    <property type="component" value="Plasmid pRt1078"/>
</dbReference>
<dbReference type="EMBL" id="CP117256">
    <property type="protein sequence ID" value="WFR97681.1"/>
    <property type="molecule type" value="Genomic_DNA"/>
</dbReference>
<keyword evidence="4" id="KW-1185">Reference proteome</keyword>
<dbReference type="SUPFAM" id="SSF53335">
    <property type="entry name" value="S-adenosyl-L-methionine-dependent methyltransferases"/>
    <property type="match status" value="1"/>
</dbReference>
<keyword evidence="1" id="KW-0175">Coiled coil</keyword>
<organism evidence="3 4">
    <name type="scientific">Rhizobium tumorigenes</name>
    <dbReference type="NCBI Taxonomy" id="2041385"/>
    <lineage>
        <taxon>Bacteria</taxon>
        <taxon>Pseudomonadati</taxon>
        <taxon>Pseudomonadota</taxon>
        <taxon>Alphaproteobacteria</taxon>
        <taxon>Hyphomicrobiales</taxon>
        <taxon>Rhizobiaceae</taxon>
        <taxon>Rhizobium/Agrobacterium group</taxon>
        <taxon>Rhizobium</taxon>
    </lineage>
</organism>
<dbReference type="CDD" id="cd04184">
    <property type="entry name" value="GT2_RfbC_Mx_like"/>
    <property type="match status" value="1"/>
</dbReference>
<protein>
    <submittedName>
        <fullName evidence="3">Glycosyltransferase</fullName>
        <ecNumber evidence="3">2.4.-.-</ecNumber>
    </submittedName>
</protein>
<dbReference type="Pfam" id="PF13489">
    <property type="entry name" value="Methyltransf_23"/>
    <property type="match status" value="1"/>
</dbReference>
<dbReference type="KEGG" id="rtu:PR017_21075"/>
<dbReference type="Gene3D" id="3.40.50.150">
    <property type="entry name" value="Vaccinia Virus protein VP39"/>
    <property type="match status" value="1"/>
</dbReference>
<proteinExistence type="predicted"/>
<feature type="domain" description="Glycosyltransferase 2-like" evidence="2">
    <location>
        <begin position="689"/>
        <end position="812"/>
    </location>
</feature>
<dbReference type="RefSeq" id="WP_279619537.1">
    <property type="nucleotide sequence ID" value="NZ_CP117256.1"/>
</dbReference>
<dbReference type="AlphaFoldDB" id="A0AAF1KCX1"/>
<keyword evidence="3" id="KW-0614">Plasmid</keyword>
<geneLocation type="plasmid" evidence="3 4">
    <name>pRt1078</name>
</geneLocation>
<dbReference type="Gene3D" id="3.90.550.10">
    <property type="entry name" value="Spore Coat Polysaccharide Biosynthesis Protein SpsA, Chain A"/>
    <property type="match status" value="2"/>
</dbReference>
<dbReference type="InterPro" id="IPR029044">
    <property type="entry name" value="Nucleotide-diphossugar_trans"/>
</dbReference>
<evidence type="ECO:0000256" key="1">
    <source>
        <dbReference type="SAM" id="Coils"/>
    </source>
</evidence>
<evidence type="ECO:0000259" key="2">
    <source>
        <dbReference type="Pfam" id="PF00535"/>
    </source>
</evidence>
<name>A0AAF1KCX1_9HYPH</name>
<reference evidence="4" key="2">
    <citation type="journal article" date="2023" name="MicrobiologyOpen">
        <title>Genomics of the tumorigenes clade of the family Rhizobiaceae and description of Rhizobium rhododendri sp. nov.</title>
        <authorList>
            <person name="Kuzmanovic N."/>
            <person name="diCenzo G.C."/>
            <person name="Bunk B."/>
            <person name="Sproeer C."/>
            <person name="Fruehling A."/>
            <person name="Neumann-Schaal M."/>
            <person name="Overmann J."/>
            <person name="Smalla K."/>
        </authorList>
    </citation>
    <scope>NUCLEOTIDE SEQUENCE [LARGE SCALE GENOMIC DNA]</scope>
    <source>
        <strain evidence="4">1078</strain>
        <plasmid evidence="4">pRt1078</plasmid>
    </source>
</reference>
<evidence type="ECO:0000313" key="4">
    <source>
        <dbReference type="Proteomes" id="UP000249499"/>
    </source>
</evidence>